<dbReference type="InterPro" id="IPR009951">
    <property type="entry name" value="Host-nuc_inhib_Gam"/>
</dbReference>
<dbReference type="RefSeq" id="WP_002774791.1">
    <property type="nucleotide sequence ID" value="NZ_JH597773.1"/>
</dbReference>
<evidence type="ECO:0000313" key="2">
    <source>
        <dbReference type="Proteomes" id="UP000005737"/>
    </source>
</evidence>
<dbReference type="GO" id="GO:0003690">
    <property type="term" value="F:double-stranded DNA binding"/>
    <property type="evidence" value="ECO:0007669"/>
    <property type="project" value="InterPro"/>
</dbReference>
<sequence length="187" mass="20638">MAKTKAKAPGIEPAAIHDKLELEKAIKEIGDLQRRKNDIENIYNGRIQELQEQLASEVAPVDQRIQALAKGVKVFADANRSQLIAPDKKSVDLPTGSIAYRAKTAAVATRSTDRLIQSILETADLVGATDRLRSKLRKVFLRLKLELDKEGVLADPESAADFGIEIESGIERFYVKPNTIDTEMEVA</sequence>
<organism evidence="1 2">
    <name type="scientific">Leptonema illini DSM 21528</name>
    <dbReference type="NCBI Taxonomy" id="929563"/>
    <lineage>
        <taxon>Bacteria</taxon>
        <taxon>Pseudomonadati</taxon>
        <taxon>Spirochaetota</taxon>
        <taxon>Spirochaetia</taxon>
        <taxon>Leptospirales</taxon>
        <taxon>Leptospiraceae</taxon>
        <taxon>Leptonema</taxon>
    </lineage>
</organism>
<dbReference type="GO" id="GO:0042262">
    <property type="term" value="P:DNA protection"/>
    <property type="evidence" value="ECO:0007669"/>
    <property type="project" value="InterPro"/>
</dbReference>
<dbReference type="AlphaFoldDB" id="H2CKH3"/>
<dbReference type="STRING" id="183.GCA_002009735_02054"/>
<gene>
    <name evidence="1" type="ORF">Lepil_3621</name>
</gene>
<proteinExistence type="predicted"/>
<evidence type="ECO:0000313" key="1">
    <source>
        <dbReference type="EMBL" id="EHQ08278.1"/>
    </source>
</evidence>
<dbReference type="Gene3D" id="1.20.5.170">
    <property type="match status" value="1"/>
</dbReference>
<dbReference type="SUPFAM" id="SSF161266">
    <property type="entry name" value="Gam-like"/>
    <property type="match status" value="1"/>
</dbReference>
<dbReference type="HOGENOM" id="CLU_1446031_0_0_12"/>
<dbReference type="EMBL" id="JH597773">
    <property type="protein sequence ID" value="EHQ08278.1"/>
    <property type="molecule type" value="Genomic_DNA"/>
</dbReference>
<reference evidence="1 2" key="1">
    <citation type="submission" date="2011-10" db="EMBL/GenBank/DDBJ databases">
        <title>The Improved High-Quality Draft genome of Leptonema illini DSM 21528.</title>
        <authorList>
            <consortium name="US DOE Joint Genome Institute (JGI-PGF)"/>
            <person name="Lucas S."/>
            <person name="Copeland A."/>
            <person name="Lapidus A."/>
            <person name="Glavina del Rio T."/>
            <person name="Dalin E."/>
            <person name="Tice H."/>
            <person name="Bruce D."/>
            <person name="Goodwin L."/>
            <person name="Pitluck S."/>
            <person name="Peters L."/>
            <person name="Mikhailova N."/>
            <person name="Held B."/>
            <person name="Kyrpides N."/>
            <person name="Mavromatis K."/>
            <person name="Ivanova N."/>
            <person name="Markowitz V."/>
            <person name="Cheng J.-F."/>
            <person name="Hugenholtz P."/>
            <person name="Woyke T."/>
            <person name="Wu D."/>
            <person name="Gronow S."/>
            <person name="Wellnitz S."/>
            <person name="Brambilla E.-M."/>
            <person name="Klenk H.-P."/>
            <person name="Eisen J.A."/>
        </authorList>
    </citation>
    <scope>NUCLEOTIDE SEQUENCE [LARGE SCALE GENOMIC DNA]</scope>
    <source>
        <strain evidence="1 2">DSM 21528</strain>
    </source>
</reference>
<name>H2CKH3_9LEPT</name>
<protein>
    <submittedName>
        <fullName evidence="1">Mu-like prophage host-nuclease inhibitor protein Gam</fullName>
    </submittedName>
</protein>
<keyword evidence="2" id="KW-1185">Reference proteome</keyword>
<accession>H2CKH3</accession>
<dbReference type="Proteomes" id="UP000005737">
    <property type="component" value="Unassembled WGS sequence"/>
</dbReference>
<dbReference type="Pfam" id="PF07352">
    <property type="entry name" value="Phage_Mu_Gam"/>
    <property type="match status" value="1"/>
</dbReference>